<dbReference type="VEuPathDB" id="CryptoDB:CMU_007540"/>
<sequence length="306" mass="33159">MKNLYFLLFLIYVLGFTTSVLSFEVCGLSFDNLTQCNSSQFAFIEGGLQVGQAIKISAVLSPSATFEISNSGFQSIAYVRFGSDSFSLESGVSPIRTYASYPNGAVSVGSVISFYLVALENSIAIYFEDSKLAEIPLLIAGPYMVANPISQPIPTFELVNYKATKSSFCVIKSDSKSCSQSSMVSFKEGASDNLTITTNLPSTVPEDFFSFSISGYSNMYDAPEFQLATTSNKFYVAVNGVMKTTGDLPSSVKLGNELITQMKKVTGTDTYQIMLNSVVISELTLTKKIYFIFQGVSQGTMSVTAK</sequence>
<keyword evidence="1" id="KW-0732">Signal</keyword>
<dbReference type="OrthoDB" id="339043at2759"/>
<reference evidence="2" key="1">
    <citation type="submission" date="2008-06" db="EMBL/GenBank/DDBJ databases">
        <authorList>
            <person name="Lorenzi H."/>
            <person name="Inman J."/>
            <person name="Miller J."/>
            <person name="Schobel S."/>
            <person name="Amedeo P."/>
            <person name="Caler E.V."/>
            <person name="da Silva J."/>
        </authorList>
    </citation>
    <scope>NUCLEOTIDE SEQUENCE [LARGE SCALE GENOMIC DNA]</scope>
    <source>
        <strain evidence="2">RN66</strain>
    </source>
</reference>
<evidence type="ECO:0000256" key="1">
    <source>
        <dbReference type="SAM" id="SignalP"/>
    </source>
</evidence>
<feature type="signal peptide" evidence="1">
    <location>
        <begin position="1"/>
        <end position="22"/>
    </location>
</feature>
<feature type="chain" id="PRO_5002842351" evidence="1">
    <location>
        <begin position="23"/>
        <end position="306"/>
    </location>
</feature>
<evidence type="ECO:0000313" key="3">
    <source>
        <dbReference type="Proteomes" id="UP000001460"/>
    </source>
</evidence>
<protein>
    <submittedName>
        <fullName evidence="2">Uncharacterized protein</fullName>
    </submittedName>
</protein>
<gene>
    <name evidence="2" type="ORF">CMU_007540</name>
</gene>
<dbReference type="GeneID" id="6995720"/>
<dbReference type="Proteomes" id="UP000001460">
    <property type="component" value="Unassembled WGS sequence"/>
</dbReference>
<keyword evidence="3" id="KW-1185">Reference proteome</keyword>
<dbReference type="OMA" id="SIAIYFE"/>
<proteinExistence type="predicted"/>
<name>B6ADH3_CRYMR</name>
<organism evidence="2 3">
    <name type="scientific">Cryptosporidium muris (strain RN66)</name>
    <dbReference type="NCBI Taxonomy" id="441375"/>
    <lineage>
        <taxon>Eukaryota</taxon>
        <taxon>Sar</taxon>
        <taxon>Alveolata</taxon>
        <taxon>Apicomplexa</taxon>
        <taxon>Conoidasida</taxon>
        <taxon>Coccidia</taxon>
        <taxon>Eucoccidiorida</taxon>
        <taxon>Eimeriorina</taxon>
        <taxon>Cryptosporidiidae</taxon>
        <taxon>Cryptosporidium</taxon>
    </lineage>
</organism>
<accession>B6ADH3</accession>
<dbReference type="AlphaFoldDB" id="B6ADH3"/>
<evidence type="ECO:0000313" key="2">
    <source>
        <dbReference type="EMBL" id="EEA06264.1"/>
    </source>
</evidence>
<dbReference type="EMBL" id="DS989729">
    <property type="protein sequence ID" value="EEA06264.1"/>
    <property type="molecule type" value="Genomic_DNA"/>
</dbReference>
<dbReference type="RefSeq" id="XP_002140613.1">
    <property type="nucleotide sequence ID" value="XM_002140577.1"/>
</dbReference>